<dbReference type="InterPro" id="IPR009057">
    <property type="entry name" value="Homeodomain-like_sf"/>
</dbReference>
<dbReference type="InterPro" id="IPR042070">
    <property type="entry name" value="PucR_C-HTH_sf"/>
</dbReference>
<sequence length="516" mass="60159">MELALSILMDELAVFEPVLLKALSTKTKFRQVHFFQDTLTETDNKTLYIADATSFLNSRTVFPANLIVIGDELSSFKLEHVDTLMQIPSGVDRETVMQRLFDVYNIYNHWDQRMLTAILENIGIEEFLKIAAENLDNPIALFDNSLTVIATAGSFLNSAAGTIWEKINIPGYPLADFFTLQEQQELSVKMLKQVEEPYLYHPVFDQRHTYASTHIWIDQKLCGNLGLVDINAPFTEGQLRILWHITERLTRYFKSNDAYIHIAENQTHFIKHLIEDQIADEKSIIYHLKRFGLKRYDDYYLLCFVCPMTSSSEIESMSFVKRINQYYYGSIISVYDQQIILILSEAVYPIQSQEEQTRMAELLLKYEMNCGISICFHDFLQLRHYYVQSRFAAEISLKSNNENQKSFCFYEACYQEHLVELLSRSVELPVICEPEILKLKNFGEEHEIELIHCLRVYLQHGRNLSSTAKELNLHRNTLIYRIDKIGRILKLDLSHLSEEKNFFLIFSCMVAETICD</sequence>
<dbReference type="Proteomes" id="UP001163550">
    <property type="component" value="Chromosome"/>
</dbReference>
<evidence type="ECO:0000313" key="2">
    <source>
        <dbReference type="EMBL" id="UYO64367.1"/>
    </source>
</evidence>
<dbReference type="Gene3D" id="1.10.10.2840">
    <property type="entry name" value="PucR C-terminal helix-turn-helix domain"/>
    <property type="match status" value="1"/>
</dbReference>
<reference evidence="2" key="1">
    <citation type="submission" date="2021-11" db="EMBL/GenBank/DDBJ databases">
        <title>Isoprene-degrading acetogen.</title>
        <authorList>
            <person name="Yang Y."/>
            <person name="Jin H."/>
            <person name="Yan J."/>
        </authorList>
    </citation>
    <scope>NUCLEOTIDE SEQUENCE</scope>
    <source>
        <strain evidence="2">Berkeley</strain>
    </source>
</reference>
<dbReference type="InterPro" id="IPR051448">
    <property type="entry name" value="CdaR-like_regulators"/>
</dbReference>
<evidence type="ECO:0000259" key="1">
    <source>
        <dbReference type="Pfam" id="PF13556"/>
    </source>
</evidence>
<dbReference type="InterPro" id="IPR025736">
    <property type="entry name" value="PucR_C-HTH_dom"/>
</dbReference>
<dbReference type="PANTHER" id="PTHR33744">
    <property type="entry name" value="CARBOHYDRATE DIACID REGULATOR"/>
    <property type="match status" value="1"/>
</dbReference>
<keyword evidence="3" id="KW-1185">Reference proteome</keyword>
<accession>A0ABY6HJ05</accession>
<dbReference type="EMBL" id="CP087994">
    <property type="protein sequence ID" value="UYO64367.1"/>
    <property type="molecule type" value="Genomic_DNA"/>
</dbReference>
<gene>
    <name evidence="2" type="ORF">LNN31_08085</name>
</gene>
<dbReference type="RefSeq" id="WP_228882141.1">
    <property type="nucleotide sequence ID" value="NZ_CABIIK010000043.1"/>
</dbReference>
<proteinExistence type="predicted"/>
<name>A0ABY6HJ05_9FIRM</name>
<dbReference type="Pfam" id="PF13556">
    <property type="entry name" value="HTH_30"/>
    <property type="match status" value="1"/>
</dbReference>
<protein>
    <submittedName>
        <fullName evidence="2">Helix-turn-helix domain-containing protein</fullName>
    </submittedName>
</protein>
<organism evidence="2 3">
    <name type="scientific">Acetobacterium wieringae</name>
    <dbReference type="NCBI Taxonomy" id="52694"/>
    <lineage>
        <taxon>Bacteria</taxon>
        <taxon>Bacillati</taxon>
        <taxon>Bacillota</taxon>
        <taxon>Clostridia</taxon>
        <taxon>Eubacteriales</taxon>
        <taxon>Eubacteriaceae</taxon>
        <taxon>Acetobacterium</taxon>
    </lineage>
</organism>
<dbReference type="SUPFAM" id="SSF46689">
    <property type="entry name" value="Homeodomain-like"/>
    <property type="match status" value="1"/>
</dbReference>
<feature type="domain" description="PucR C-terminal helix-turn-helix" evidence="1">
    <location>
        <begin position="450"/>
        <end position="495"/>
    </location>
</feature>
<evidence type="ECO:0000313" key="3">
    <source>
        <dbReference type="Proteomes" id="UP001163550"/>
    </source>
</evidence>